<dbReference type="Proteomes" id="UP000266177">
    <property type="component" value="Unassembled WGS sequence"/>
</dbReference>
<sequence>MDYFWLKQDDRHTDVPVLEQVRSKVDRRDIRWGSAHKIPDPIVFYVTAGPESEFLDVMDRQLYLVSEELKRLLAIYEPDAWFIFTPLLDLKGQRQKRYFLPILPEDMVLSPSSEWSPDKRFVNKPVLWGEKLQGKKIVRVQESDAPLVAVRLDVAESILRRGFTGVRLEKAIVEYSS</sequence>
<gene>
    <name evidence="1" type="ORF">DQX05_15045</name>
</gene>
<dbReference type="RefSeq" id="WP_119794388.1">
    <property type="nucleotide sequence ID" value="NZ_QYZD01000012.1"/>
</dbReference>
<name>A0A3A3GG98_PANTH</name>
<organism evidence="1 2">
    <name type="scientific">Paenibacillus thiaminolyticus</name>
    <name type="common">Bacillus thiaminolyticus</name>
    <dbReference type="NCBI Taxonomy" id="49283"/>
    <lineage>
        <taxon>Bacteria</taxon>
        <taxon>Bacillati</taxon>
        <taxon>Bacillota</taxon>
        <taxon>Bacilli</taxon>
        <taxon>Bacillales</taxon>
        <taxon>Paenibacillaceae</taxon>
        <taxon>Paenibacillus</taxon>
    </lineage>
</organism>
<evidence type="ECO:0000313" key="1">
    <source>
        <dbReference type="EMBL" id="RJG23178.1"/>
    </source>
</evidence>
<reference evidence="1 2" key="1">
    <citation type="submission" date="2018-09" db="EMBL/GenBank/DDBJ databases">
        <title>Paenibacillus SK2017-BO5.</title>
        <authorList>
            <person name="Piskunova J.V."/>
            <person name="Dubiley S.A."/>
            <person name="Severinov K.V."/>
        </authorList>
    </citation>
    <scope>NUCLEOTIDE SEQUENCE [LARGE SCALE GENOMIC DNA]</scope>
    <source>
        <strain evidence="1 2">BO5</strain>
    </source>
</reference>
<accession>A0A3A3GG98</accession>
<protein>
    <submittedName>
        <fullName evidence="1">Uncharacterized protein</fullName>
    </submittedName>
</protein>
<comment type="caution">
    <text evidence="1">The sequence shown here is derived from an EMBL/GenBank/DDBJ whole genome shotgun (WGS) entry which is preliminary data.</text>
</comment>
<dbReference type="EMBL" id="QYZD01000012">
    <property type="protein sequence ID" value="RJG23178.1"/>
    <property type="molecule type" value="Genomic_DNA"/>
</dbReference>
<dbReference type="AlphaFoldDB" id="A0A3A3GG98"/>
<proteinExistence type="predicted"/>
<evidence type="ECO:0000313" key="2">
    <source>
        <dbReference type="Proteomes" id="UP000266177"/>
    </source>
</evidence>
<dbReference type="OrthoDB" id="2086300at2"/>